<sequence length="162" mass="19040">MANNSKLKTVKHGFDKITSAHSTNWKLVFVWIIVFEIIASLIEFFYIENSSQYTIKIEHTLTTEIILGILVTLFIWFCIYNIIFTNRVYINRLLFIGVIASYFILTGDFTLGFLLQNLNPLHFFDLEFGLIFIIEIVLKLVILYLIYQFIKTLKNNNIIKDN</sequence>
<feature type="transmembrane region" description="Helical" evidence="1">
    <location>
        <begin position="128"/>
        <end position="150"/>
    </location>
</feature>
<dbReference type="RefSeq" id="WP_138151510.1">
    <property type="nucleotide sequence ID" value="NZ_CBDDKQ010000002.1"/>
</dbReference>
<gene>
    <name evidence="2" type="ORF">FDK22_03545</name>
</gene>
<feature type="transmembrane region" description="Helical" evidence="1">
    <location>
        <begin position="93"/>
        <end position="116"/>
    </location>
</feature>
<feature type="transmembrane region" description="Helical" evidence="1">
    <location>
        <begin position="27"/>
        <end position="45"/>
    </location>
</feature>
<evidence type="ECO:0000256" key="1">
    <source>
        <dbReference type="SAM" id="Phobius"/>
    </source>
</evidence>
<dbReference type="AlphaFoldDB" id="A0A5R8Y550"/>
<accession>A0A5R8Y550</accession>
<dbReference type="OrthoDB" id="5347178at2"/>
<keyword evidence="1" id="KW-0812">Transmembrane</keyword>
<dbReference type="EMBL" id="VANU01000001">
    <property type="protein sequence ID" value="TLP41108.1"/>
    <property type="molecule type" value="Genomic_DNA"/>
</dbReference>
<keyword evidence="3" id="KW-1185">Reference proteome</keyword>
<keyword evidence="1" id="KW-1133">Transmembrane helix</keyword>
<reference evidence="2 3" key="1">
    <citation type="submission" date="2019-05" db="EMBL/GenBank/DDBJ databases">
        <title>Arcobacter sp. nov., isolated from sea sediment.</title>
        <authorList>
            <person name="Kim W."/>
        </authorList>
    </citation>
    <scope>NUCLEOTIDE SEQUENCE [LARGE SCALE GENOMIC DNA]</scope>
    <source>
        <strain evidence="2 3">CAU 1517</strain>
    </source>
</reference>
<comment type="caution">
    <text evidence="2">The sequence shown here is derived from an EMBL/GenBank/DDBJ whole genome shotgun (WGS) entry which is preliminary data.</text>
</comment>
<proteinExistence type="predicted"/>
<organism evidence="2 3">
    <name type="scientific">Arcobacter arenosus</name>
    <dbReference type="NCBI Taxonomy" id="2576037"/>
    <lineage>
        <taxon>Bacteria</taxon>
        <taxon>Pseudomonadati</taxon>
        <taxon>Campylobacterota</taxon>
        <taxon>Epsilonproteobacteria</taxon>
        <taxon>Campylobacterales</taxon>
        <taxon>Arcobacteraceae</taxon>
        <taxon>Arcobacter</taxon>
    </lineage>
</organism>
<dbReference type="Proteomes" id="UP000308901">
    <property type="component" value="Unassembled WGS sequence"/>
</dbReference>
<evidence type="ECO:0000313" key="3">
    <source>
        <dbReference type="Proteomes" id="UP000308901"/>
    </source>
</evidence>
<evidence type="ECO:0000313" key="2">
    <source>
        <dbReference type="EMBL" id="TLP41108.1"/>
    </source>
</evidence>
<protein>
    <submittedName>
        <fullName evidence="2">Uncharacterized protein</fullName>
    </submittedName>
</protein>
<keyword evidence="1" id="KW-0472">Membrane</keyword>
<name>A0A5R8Y550_9BACT</name>
<feature type="transmembrane region" description="Helical" evidence="1">
    <location>
        <begin position="65"/>
        <end position="84"/>
    </location>
</feature>